<dbReference type="CDD" id="cd17321">
    <property type="entry name" value="MFS_MMR_MDR_like"/>
    <property type="match status" value="1"/>
</dbReference>
<dbReference type="PROSITE" id="PS50850">
    <property type="entry name" value="MFS"/>
    <property type="match status" value="1"/>
</dbReference>
<keyword evidence="6" id="KW-0046">Antibiotic resistance</keyword>
<feature type="region of interest" description="Disordered" evidence="7">
    <location>
        <begin position="477"/>
        <end position="515"/>
    </location>
</feature>
<dbReference type="SUPFAM" id="SSF103473">
    <property type="entry name" value="MFS general substrate transporter"/>
    <property type="match status" value="1"/>
</dbReference>
<feature type="compositionally biased region" description="Basic residues" evidence="7">
    <location>
        <begin position="495"/>
        <end position="506"/>
    </location>
</feature>
<evidence type="ECO:0000256" key="1">
    <source>
        <dbReference type="ARBA" id="ARBA00004651"/>
    </source>
</evidence>
<dbReference type="RefSeq" id="WP_222979921.1">
    <property type="nucleotide sequence ID" value="NZ_JAINVZ010000014.1"/>
</dbReference>
<proteinExistence type="predicted"/>
<sequence length="515" mass="51672">MPSDRRRLLRPTRPTHPSRAEQLPGNTASPGPVPLLVACLGFFVATLDVNVVNVALPRIAHDLGGGVAGAQWVADGYTLPFAALLLSAGALADRVGASRAFGAGLAAFTVLSAVCGLAPGAGTLIAARAAQGCGAALMLPASLALIRRTYTDPAARARGVAWWVAASGVGVAAGPVTGGLLTQGLGWRWVFFLNVPLGVAGLAGLRVVRRSAPRPAPLDPAGQTAAVVASAGLVFAMIEGGAHGFRAPGVVAGLVAFAVAGGVFLAVEARGRHPVVPLGLFRTPAVAVCTAAGFALNLGFYGSVFVLGLFFQTQRGDSPVVSGLMFLPMTGLIAVVNVLAGRLTARHGPRRPLVGGQLLLVAGLLAVSAVGPGTATAWVLAALVPLGVGAAFCAPALTGAILEAIPPERAGLASGIVNSARQSGGAVGVALSGACAGAHALRADPGFVPGMRRFLLVAACLSALTATAAALALRDGDHRRPRDAGDASDTVRLPHPVRRPRCRPRRGPLGGGRST</sequence>
<feature type="region of interest" description="Disordered" evidence="7">
    <location>
        <begin position="1"/>
        <end position="27"/>
    </location>
</feature>
<feature type="transmembrane region" description="Helical" evidence="8">
    <location>
        <begin position="76"/>
        <end position="93"/>
    </location>
</feature>
<dbReference type="Pfam" id="PF07690">
    <property type="entry name" value="MFS_1"/>
    <property type="match status" value="1"/>
</dbReference>
<dbReference type="InterPro" id="IPR036259">
    <property type="entry name" value="MFS_trans_sf"/>
</dbReference>
<keyword evidence="4 8" id="KW-1133">Transmembrane helix</keyword>
<evidence type="ECO:0000256" key="6">
    <source>
        <dbReference type="ARBA" id="ARBA00023251"/>
    </source>
</evidence>
<reference evidence="10 11" key="1">
    <citation type="submission" date="2021-08" db="EMBL/GenBank/DDBJ databases">
        <title>Streptomyces sp. PTM05 isolated from lichen.</title>
        <authorList>
            <person name="Somphong A."/>
            <person name="Phongsopitanun W."/>
            <person name="Tanasupawat S."/>
        </authorList>
    </citation>
    <scope>NUCLEOTIDE SEQUENCE [LARGE SCALE GENOMIC DNA]</scope>
    <source>
        <strain evidence="10 11">Ptm05</strain>
    </source>
</reference>
<gene>
    <name evidence="10" type="ORF">K7472_20300</name>
</gene>
<dbReference type="PANTHER" id="PTHR42718:SF9">
    <property type="entry name" value="MAJOR FACILITATOR SUPERFAMILY MULTIDRUG TRANSPORTER MFSC"/>
    <property type="match status" value="1"/>
</dbReference>
<evidence type="ECO:0000313" key="10">
    <source>
        <dbReference type="EMBL" id="MBY8887172.1"/>
    </source>
</evidence>
<feature type="domain" description="Major facilitator superfamily (MFS) profile" evidence="9">
    <location>
        <begin position="34"/>
        <end position="477"/>
    </location>
</feature>
<organism evidence="10 11">
    <name type="scientific">Streptantibioticus parmotrematis</name>
    <dbReference type="NCBI Taxonomy" id="2873249"/>
    <lineage>
        <taxon>Bacteria</taxon>
        <taxon>Bacillati</taxon>
        <taxon>Actinomycetota</taxon>
        <taxon>Actinomycetes</taxon>
        <taxon>Kitasatosporales</taxon>
        <taxon>Streptomycetaceae</taxon>
        <taxon>Streptantibioticus</taxon>
    </lineage>
</organism>
<feature type="transmembrane region" description="Helical" evidence="8">
    <location>
        <begin position="352"/>
        <end position="371"/>
    </location>
</feature>
<feature type="transmembrane region" description="Helical" evidence="8">
    <location>
        <begin position="125"/>
        <end position="147"/>
    </location>
</feature>
<feature type="transmembrane region" description="Helical" evidence="8">
    <location>
        <begin position="320"/>
        <end position="340"/>
    </location>
</feature>
<feature type="transmembrane region" description="Helical" evidence="8">
    <location>
        <begin position="453"/>
        <end position="473"/>
    </location>
</feature>
<name>A0ABS7QVD7_9ACTN</name>
<protein>
    <submittedName>
        <fullName evidence="10">MFS transporter</fullName>
    </submittedName>
</protein>
<feature type="transmembrane region" description="Helical" evidence="8">
    <location>
        <begin position="423"/>
        <end position="441"/>
    </location>
</feature>
<keyword evidence="2" id="KW-0813">Transport</keyword>
<accession>A0ABS7QVD7</accession>
<dbReference type="PRINTS" id="PR01036">
    <property type="entry name" value="TCRTETB"/>
</dbReference>
<comment type="caution">
    <text evidence="10">The sequence shown here is derived from an EMBL/GenBank/DDBJ whole genome shotgun (WGS) entry which is preliminary data.</text>
</comment>
<feature type="transmembrane region" description="Helical" evidence="8">
    <location>
        <begin position="279"/>
        <end position="300"/>
    </location>
</feature>
<evidence type="ECO:0000256" key="5">
    <source>
        <dbReference type="ARBA" id="ARBA00023136"/>
    </source>
</evidence>
<feature type="transmembrane region" description="Helical" evidence="8">
    <location>
        <begin position="35"/>
        <end position="56"/>
    </location>
</feature>
<dbReference type="PANTHER" id="PTHR42718">
    <property type="entry name" value="MAJOR FACILITATOR SUPERFAMILY MULTIDRUG TRANSPORTER MFSC"/>
    <property type="match status" value="1"/>
</dbReference>
<evidence type="ECO:0000256" key="3">
    <source>
        <dbReference type="ARBA" id="ARBA00022692"/>
    </source>
</evidence>
<feature type="transmembrane region" description="Helical" evidence="8">
    <location>
        <begin position="250"/>
        <end position="267"/>
    </location>
</feature>
<dbReference type="InterPro" id="IPR020846">
    <property type="entry name" value="MFS_dom"/>
</dbReference>
<keyword evidence="3 8" id="KW-0812">Transmembrane</keyword>
<feature type="transmembrane region" description="Helical" evidence="8">
    <location>
        <begin position="187"/>
        <end position="208"/>
    </location>
</feature>
<evidence type="ECO:0000259" key="9">
    <source>
        <dbReference type="PROSITE" id="PS50850"/>
    </source>
</evidence>
<dbReference type="InterPro" id="IPR011701">
    <property type="entry name" value="MFS"/>
</dbReference>
<feature type="transmembrane region" description="Helical" evidence="8">
    <location>
        <begin position="159"/>
        <end position="181"/>
    </location>
</feature>
<feature type="transmembrane region" description="Helical" evidence="8">
    <location>
        <begin position="100"/>
        <end position="119"/>
    </location>
</feature>
<feature type="transmembrane region" description="Helical" evidence="8">
    <location>
        <begin position="377"/>
        <end position="402"/>
    </location>
</feature>
<dbReference type="EMBL" id="JAINVZ010000014">
    <property type="protein sequence ID" value="MBY8887172.1"/>
    <property type="molecule type" value="Genomic_DNA"/>
</dbReference>
<dbReference type="Gene3D" id="1.20.1250.20">
    <property type="entry name" value="MFS general substrate transporter like domains"/>
    <property type="match status" value="2"/>
</dbReference>
<keyword evidence="11" id="KW-1185">Reference proteome</keyword>
<evidence type="ECO:0000256" key="2">
    <source>
        <dbReference type="ARBA" id="ARBA00022448"/>
    </source>
</evidence>
<keyword evidence="5 8" id="KW-0472">Membrane</keyword>
<dbReference type="Proteomes" id="UP001198565">
    <property type="component" value="Unassembled WGS sequence"/>
</dbReference>
<evidence type="ECO:0000256" key="7">
    <source>
        <dbReference type="SAM" id="MobiDB-lite"/>
    </source>
</evidence>
<comment type="subcellular location">
    <subcellularLocation>
        <location evidence="1">Cell membrane</location>
        <topology evidence="1">Multi-pass membrane protein</topology>
    </subcellularLocation>
</comment>
<evidence type="ECO:0000256" key="8">
    <source>
        <dbReference type="SAM" id="Phobius"/>
    </source>
</evidence>
<evidence type="ECO:0000256" key="4">
    <source>
        <dbReference type="ARBA" id="ARBA00022989"/>
    </source>
</evidence>
<feature type="transmembrane region" description="Helical" evidence="8">
    <location>
        <begin position="220"/>
        <end position="238"/>
    </location>
</feature>
<evidence type="ECO:0000313" key="11">
    <source>
        <dbReference type="Proteomes" id="UP001198565"/>
    </source>
</evidence>